<feature type="domain" description="Phosphofurin acidic cluster sorting protein 1/2 N-terminal C2" evidence="6">
    <location>
        <begin position="13"/>
        <end position="123"/>
    </location>
</feature>
<comment type="similarity">
    <text evidence="1">Belongs to the PACS family.</text>
</comment>
<name>A0A8C1NRW4_CYPCA</name>
<dbReference type="InterPro" id="IPR057541">
    <property type="entry name" value="PACS1/2_N"/>
</dbReference>
<proteinExistence type="inferred from homology"/>
<keyword evidence="8" id="KW-1185">Reference proteome</keyword>
<evidence type="ECO:0000259" key="5">
    <source>
        <dbReference type="Pfam" id="PF10254"/>
    </source>
</evidence>
<feature type="chain" id="PRO_5034356848" evidence="4">
    <location>
        <begin position="22"/>
        <end position="774"/>
    </location>
</feature>
<reference evidence="7" key="1">
    <citation type="submission" date="2025-08" db="UniProtKB">
        <authorList>
            <consortium name="Ensembl"/>
        </authorList>
    </citation>
    <scope>IDENTIFICATION</scope>
</reference>
<feature type="region of interest" description="Disordered" evidence="3">
    <location>
        <begin position="268"/>
        <end position="295"/>
    </location>
</feature>
<dbReference type="PANTHER" id="PTHR13280:SF14">
    <property type="entry name" value="PHOSPHOFURIN ACIDIC CLUSTER SORTING PROTEIN 1"/>
    <property type="match status" value="1"/>
</dbReference>
<dbReference type="Ensembl" id="ENSCCRT00010105831.1">
    <property type="protein sequence ID" value="ENSCCRP00010095394.1"/>
    <property type="gene ID" value="ENSCCRG00010041558.1"/>
</dbReference>
<dbReference type="Proteomes" id="UP000694427">
    <property type="component" value="Unplaced"/>
</dbReference>
<feature type="compositionally biased region" description="Acidic residues" evidence="3">
    <location>
        <begin position="173"/>
        <end position="188"/>
    </location>
</feature>
<feature type="compositionally biased region" description="Polar residues" evidence="3">
    <location>
        <begin position="273"/>
        <end position="286"/>
    </location>
</feature>
<feature type="compositionally biased region" description="Polar residues" evidence="3">
    <location>
        <begin position="345"/>
        <end position="365"/>
    </location>
</feature>
<evidence type="ECO:0000256" key="2">
    <source>
        <dbReference type="ARBA" id="ARBA00022553"/>
    </source>
</evidence>
<dbReference type="GO" id="GO:0072659">
    <property type="term" value="P:protein localization to plasma membrane"/>
    <property type="evidence" value="ECO:0007669"/>
    <property type="project" value="TreeGrafter"/>
</dbReference>
<dbReference type="PANTHER" id="PTHR13280">
    <property type="entry name" value="PHOSPHOFURIN ACIDIC CLUSTER SORTING PROTEIN"/>
    <property type="match status" value="1"/>
</dbReference>
<dbReference type="InterPro" id="IPR019381">
    <property type="entry name" value="PACS1/2_C"/>
</dbReference>
<evidence type="ECO:0000313" key="8">
    <source>
        <dbReference type="Proteomes" id="UP000694427"/>
    </source>
</evidence>
<sequence length="774" mass="86307">MAPNHAVFICLSLRLCSLTLKKLIVLKELDRELSSVVIAVKIQGSKRILRSNEYMLPPSGLMETDLELTFSLQYPHFLKRDANRLQIMLQRRKRYKNRTILGYKTLAVGVIDMAEVMQHPTDGGQILGLHSNVKEAPVRAAELSVYSLSSQPIDPEDGSGQPETKAKASDMDNYSEDDDDSYSSEQEASDDAVQGQVFSYISIHIYILFIFCWLKKVLDSDPVDQTQEVEDLDLLYDSLEVYNQSDSGPEMEDNESLLSTPKPKLKPFFEGMSHSSSQTEIGSLHSQKSHSREQTSTLGFPAEPIMSALITAVLINLSPCPVASKTDSKLQRRPRSTSMKDRQNSKAQSDRTSSIESETSPDSRLITQVPRKSVYDQLNQILNSDEHLPENIILINTTDWQGQYLNEILQEHKQPIVSTVSPADVQAAFNTIVTRIQRFCNCNAQTPPTIKVAVAGDQSYLSTVLRCFVEQLANKTPDWLSYIRFLVIPVGCHPLAKYISTFDSKFNNIFMDAGWRDVFARLEAPNSDNIDVAGRVSQYLTGASLSHQFPISEAMLTYKQKRIRMCFFLQLVKVGIVEHSLSTSVDSDDAVMVGGVNMLSSPPAQTGTPYGKDVTSTPPSSPSVSASTGGEVMGLQVDYWTLQGAEKKKEGEKRDVGSKYTLKSNFRSLQVSRIPSGGEPTPPPGMAMTVVMKEKNKKVIFLSKKPKEKDVDSKSQVIDSISRLICTAKHQHTMLKVSIDGVEWHDVKFFQLAAQWPTHVKHFPVGIFGYSKPM</sequence>
<feature type="domain" description="Phosphofurin acidic cluster sorting protein 1/2 C-terminal" evidence="5">
    <location>
        <begin position="374"/>
        <end position="771"/>
    </location>
</feature>
<organism evidence="7 8">
    <name type="scientific">Cyprinus carpio</name>
    <name type="common">Common carp</name>
    <dbReference type="NCBI Taxonomy" id="7962"/>
    <lineage>
        <taxon>Eukaryota</taxon>
        <taxon>Metazoa</taxon>
        <taxon>Chordata</taxon>
        <taxon>Craniata</taxon>
        <taxon>Vertebrata</taxon>
        <taxon>Euteleostomi</taxon>
        <taxon>Actinopterygii</taxon>
        <taxon>Neopterygii</taxon>
        <taxon>Teleostei</taxon>
        <taxon>Ostariophysi</taxon>
        <taxon>Cypriniformes</taxon>
        <taxon>Cyprinidae</taxon>
        <taxon>Cyprininae</taxon>
        <taxon>Cyprinus</taxon>
    </lineage>
</organism>
<feature type="region of interest" description="Disordered" evidence="3">
    <location>
        <begin position="602"/>
        <end position="629"/>
    </location>
</feature>
<keyword evidence="2" id="KW-0597">Phosphoprotein</keyword>
<reference evidence="7" key="2">
    <citation type="submission" date="2025-09" db="UniProtKB">
        <authorList>
            <consortium name="Ensembl"/>
        </authorList>
    </citation>
    <scope>IDENTIFICATION</scope>
</reference>
<feature type="compositionally biased region" description="Low complexity" evidence="3">
    <location>
        <begin position="614"/>
        <end position="628"/>
    </location>
</feature>
<dbReference type="AlphaFoldDB" id="A0A8C1NRW4"/>
<dbReference type="Pfam" id="PF10254">
    <property type="entry name" value="Pacs-1"/>
    <property type="match status" value="1"/>
</dbReference>
<evidence type="ECO:0000256" key="3">
    <source>
        <dbReference type="SAM" id="MobiDB-lite"/>
    </source>
</evidence>
<evidence type="ECO:0000256" key="1">
    <source>
        <dbReference type="ARBA" id="ARBA00008590"/>
    </source>
</evidence>
<evidence type="ECO:0000256" key="4">
    <source>
        <dbReference type="SAM" id="SignalP"/>
    </source>
</evidence>
<accession>A0A8C1NRW4</accession>
<evidence type="ECO:0000313" key="7">
    <source>
        <dbReference type="Ensembl" id="ENSCCRP00010095394.1"/>
    </source>
</evidence>
<dbReference type="GO" id="GO:0044325">
    <property type="term" value="F:transmembrane transporter binding"/>
    <property type="evidence" value="ECO:0007669"/>
    <property type="project" value="TreeGrafter"/>
</dbReference>
<feature type="signal peptide" evidence="4">
    <location>
        <begin position="1"/>
        <end position="21"/>
    </location>
</feature>
<feature type="region of interest" description="Disordered" evidence="3">
    <location>
        <begin position="150"/>
        <end position="188"/>
    </location>
</feature>
<protein>
    <submittedName>
        <fullName evidence="7">Si:ch211-126j24.1</fullName>
    </submittedName>
</protein>
<feature type="region of interest" description="Disordered" evidence="3">
    <location>
        <begin position="323"/>
        <end position="365"/>
    </location>
</feature>
<keyword evidence="4" id="KW-0732">Signal</keyword>
<evidence type="ECO:0000259" key="6">
    <source>
        <dbReference type="Pfam" id="PF25332"/>
    </source>
</evidence>
<dbReference type="Pfam" id="PF25332">
    <property type="entry name" value="C2_PACS_N"/>
    <property type="match status" value="1"/>
</dbReference>